<comment type="caution">
    <text evidence="1">The sequence shown here is derived from an EMBL/GenBank/DDBJ whole genome shotgun (WGS) entry which is preliminary data.</text>
</comment>
<proteinExistence type="predicted"/>
<reference evidence="1 2" key="1">
    <citation type="submission" date="2017-10" db="EMBL/GenBank/DDBJ databases">
        <title>FDA dAtabase for Regulatory Grade micrObial Sequences (FDA-ARGOS): Supporting development and validation of Infectious Disease Dx tests.</title>
        <authorList>
            <person name="Campos J."/>
            <person name="Goldberg B."/>
            <person name="Tallon L.J."/>
            <person name="Sadzewicz L."/>
            <person name="Sengamalay N."/>
            <person name="Ott S."/>
            <person name="Godinez A."/>
            <person name="Nagaraj S."/>
            <person name="Vyas G."/>
            <person name="Aluvathingal J."/>
            <person name="Nadendla S."/>
            <person name="Geyer C."/>
            <person name="Nandy P."/>
            <person name="Hobson J."/>
            <person name="Sichtig H."/>
        </authorList>
    </citation>
    <scope>NUCLEOTIDE SEQUENCE [LARGE SCALE GENOMIC DNA]</scope>
    <source>
        <strain evidence="1 2">FDAARGOS_185</strain>
    </source>
</reference>
<evidence type="ECO:0000313" key="2">
    <source>
        <dbReference type="Proteomes" id="UP000316316"/>
    </source>
</evidence>
<accession>A0A4P8KE92</accession>
<gene>
    <name evidence="1" type="ORF">AUF17_17245</name>
</gene>
<dbReference type="GeneID" id="69570113"/>
<dbReference type="EMBL" id="PDXQ01000002">
    <property type="protein sequence ID" value="TRZ28463.1"/>
    <property type="molecule type" value="Genomic_DNA"/>
</dbReference>
<dbReference type="RefSeq" id="WP_070503316.1">
    <property type="nucleotide sequence ID" value="NZ_CAAKOC010000255.1"/>
</dbReference>
<dbReference type="Proteomes" id="UP000316316">
    <property type="component" value="Unassembled WGS sequence"/>
</dbReference>
<protein>
    <submittedName>
        <fullName evidence="1">Uncharacterized protein</fullName>
    </submittedName>
</protein>
<dbReference type="AlphaFoldDB" id="A0A4P8KE92"/>
<evidence type="ECO:0000313" key="1">
    <source>
        <dbReference type="EMBL" id="TRZ28463.1"/>
    </source>
</evidence>
<organism evidence="1 2">
    <name type="scientific">Enterococcus avium</name>
    <name type="common">Streptococcus avium</name>
    <dbReference type="NCBI Taxonomy" id="33945"/>
    <lineage>
        <taxon>Bacteria</taxon>
        <taxon>Bacillati</taxon>
        <taxon>Bacillota</taxon>
        <taxon>Bacilli</taxon>
        <taxon>Lactobacillales</taxon>
        <taxon>Enterococcaceae</taxon>
        <taxon>Enterococcus</taxon>
    </lineage>
</organism>
<sequence length="135" mass="16135">MLAPILDRVLYFNLGSLGRSIVDVIQNNQWLFLTIFLLYGGIVLYAKLIWSRYLPQKMYSYLKNTEKKNLSMEELYEGWLRYRKKLPQYILVPTHNEFWVKPAAKMTGTEQKLFYNSDRKKLNEKDCFILIAEKL</sequence>
<name>A0A4P8KE92_ENTAV</name>